<evidence type="ECO:0000259" key="1">
    <source>
        <dbReference type="Pfam" id="PF05272"/>
    </source>
</evidence>
<reference evidence="2 3" key="1">
    <citation type="submission" date="2018-08" db="EMBL/GenBank/DDBJ databases">
        <title>A genome reference for cultivated species of the human gut microbiota.</title>
        <authorList>
            <person name="Zou Y."/>
            <person name="Xue W."/>
            <person name="Luo G."/>
        </authorList>
    </citation>
    <scope>NUCLEOTIDE SEQUENCE [LARGE SCALE GENOMIC DNA]</scope>
    <source>
        <strain evidence="2 3">AM37-3BH</strain>
    </source>
</reference>
<dbReference type="PANTHER" id="PTHR34985">
    <property type="entry name" value="SLR0554 PROTEIN"/>
    <property type="match status" value="1"/>
</dbReference>
<dbReference type="RefSeq" id="WP_416388710.1">
    <property type="nucleotide sequence ID" value="NZ_QSHM01000002.1"/>
</dbReference>
<accession>A0A413Z0G2</accession>
<evidence type="ECO:0000313" key="3">
    <source>
        <dbReference type="Proteomes" id="UP000285844"/>
    </source>
</evidence>
<sequence length="428" mass="49943">MLELSEKNKPFNTIDNAVLILNNDPLFAGNIKDNLFRERIELDGNMPWSRSYVDVTDKDDIHIRHYIEKTYHYRNDKAVRDAMQIVATENEYHPVRNWLKSLEWDGIERVRYALPHFLGTSGSDYEYECLKLFMLGAISRVFKPGCKFEYMLCLVGGQGAGKSTFIRFLCMQDRWFTDDIKRLDDDKVYEHLMGHWICEMAEMLAVLNTKYNEATKAFLSKQYDNYRKPYGTRAEDIPRQCVFAGTSNVINFLPLDRSGNRRFLPIMCDSSKAEVHILENEAESRAYIEQMWAEMMALYGDGKIRLKLPKEIEKNLIEYQRPFMQEDTWTGLIQEWLDHTSNQVVCVQQIYNEALKEIGKPRNSEAREIGQIMNGTVSGWKAYPNPRNIPGYGKQRGWMRVETKSGNSDETFVSVEATQMEIPFDIEK</sequence>
<comment type="caution">
    <text evidence="2">The sequence shown here is derived from an EMBL/GenBank/DDBJ whole genome shotgun (WGS) entry which is preliminary data.</text>
</comment>
<protein>
    <submittedName>
        <fullName evidence="2">Virulence-associated protein E</fullName>
    </submittedName>
</protein>
<dbReference type="AlphaFoldDB" id="A0A413Z0G2"/>
<dbReference type="PANTHER" id="PTHR34985:SF1">
    <property type="entry name" value="SLR0554 PROTEIN"/>
    <property type="match status" value="1"/>
</dbReference>
<evidence type="ECO:0000313" key="2">
    <source>
        <dbReference type="EMBL" id="RHC14768.1"/>
    </source>
</evidence>
<dbReference type="Pfam" id="PF05272">
    <property type="entry name" value="VapE-like_dom"/>
    <property type="match status" value="1"/>
</dbReference>
<dbReference type="InterPro" id="IPR007936">
    <property type="entry name" value="VapE-like_dom"/>
</dbReference>
<dbReference type="Proteomes" id="UP000285844">
    <property type="component" value="Unassembled WGS sequence"/>
</dbReference>
<dbReference type="EMBL" id="QSHM01000002">
    <property type="protein sequence ID" value="RHC14768.1"/>
    <property type="molecule type" value="Genomic_DNA"/>
</dbReference>
<name>A0A413Z0G2_9FIRM</name>
<feature type="domain" description="Virulence-associated protein E-like" evidence="1">
    <location>
        <begin position="99"/>
        <end position="321"/>
    </location>
</feature>
<gene>
    <name evidence="2" type="ORF">DW858_02805</name>
</gene>
<organism evidence="2 3">
    <name type="scientific">Lachnospira eligens</name>
    <dbReference type="NCBI Taxonomy" id="39485"/>
    <lineage>
        <taxon>Bacteria</taxon>
        <taxon>Bacillati</taxon>
        <taxon>Bacillota</taxon>
        <taxon>Clostridia</taxon>
        <taxon>Lachnospirales</taxon>
        <taxon>Lachnospiraceae</taxon>
        <taxon>Lachnospira</taxon>
    </lineage>
</organism>
<proteinExistence type="predicted"/>